<sequence>MIVNRITRERIKIGETDLVLKTDLMKHELPNFILKQRFELKSYIRENPDFLNSFEPVIVEKKNNGEPPLIVSLMARAGRRGEVGPMAAVAGTISQLSMGFMIENGAKYVIVDNGGDVALQTDQDVVVGLYAGESSLSGELGFKIKFGKTPMGVCTSSGTVGHSISFGRSDSVTVFADEASIADALATSIANNALGKKDHDAVQKSLERAEDFRKFMQGVLVVVGESAGTLGKIPKLVQTNKKVVLGDLFEI</sequence>
<organism evidence="2 3">
    <name type="scientific">Methanobacterium spitsbergense</name>
    <dbReference type="NCBI Taxonomy" id="2874285"/>
    <lineage>
        <taxon>Archaea</taxon>
        <taxon>Methanobacteriati</taxon>
        <taxon>Methanobacteriota</taxon>
        <taxon>Methanomada group</taxon>
        <taxon>Methanobacteria</taxon>
        <taxon>Methanobacteriales</taxon>
        <taxon>Methanobacteriaceae</taxon>
        <taxon>Methanobacterium</taxon>
    </lineage>
</organism>
<dbReference type="Gene3D" id="3.10.520.10">
    <property type="entry name" value="ApbE-like domains"/>
    <property type="match status" value="1"/>
</dbReference>
<dbReference type="RefSeq" id="WP_223790924.1">
    <property type="nucleotide sequence ID" value="NZ_JAIOUQ010000003.1"/>
</dbReference>
<name>A0A8T5UNB2_9EURY</name>
<dbReference type="InterPro" id="IPR037456">
    <property type="entry name" value="MA1715-like"/>
</dbReference>
<comment type="caution">
    <text evidence="2">The sequence shown here is derived from an EMBL/GenBank/DDBJ whole genome shotgun (WGS) entry which is preliminary data.</text>
</comment>
<reference evidence="3" key="1">
    <citation type="journal article" date="2022" name="Microbiol. Resour. Announc.">
        <title>Draft Genome Sequence of a Methanogenic Archaeon from West Spitsbergen Permafrost.</title>
        <authorList>
            <person name="Trubitsyn V."/>
            <person name="Rivkina E."/>
            <person name="Shcherbakova V."/>
        </authorList>
    </citation>
    <scope>NUCLEOTIDE SEQUENCE [LARGE SCALE GENOMIC DNA]</scope>
    <source>
        <strain evidence="3">VT</strain>
    </source>
</reference>
<dbReference type="SUPFAM" id="SSF143631">
    <property type="entry name" value="ApbE-like"/>
    <property type="match status" value="1"/>
</dbReference>
<dbReference type="InterPro" id="IPR007183">
    <property type="entry name" value="UPF0280"/>
</dbReference>
<accession>A0A8T5UNB2</accession>
<keyword evidence="3" id="KW-1185">Reference proteome</keyword>
<dbReference type="NCBIfam" id="NF003321">
    <property type="entry name" value="PRK04334.1-1"/>
    <property type="match status" value="1"/>
</dbReference>
<evidence type="ECO:0000313" key="3">
    <source>
        <dbReference type="Proteomes" id="UP000825933"/>
    </source>
</evidence>
<dbReference type="PIRSF" id="PIRSF006421">
    <property type="entry name" value="UCP006421"/>
    <property type="match status" value="1"/>
</dbReference>
<dbReference type="AlphaFoldDB" id="A0A8T5UNB2"/>
<dbReference type="HAMAP" id="MF_01079">
    <property type="entry name" value="UPF0280"/>
    <property type="match status" value="1"/>
</dbReference>
<evidence type="ECO:0000313" key="2">
    <source>
        <dbReference type="EMBL" id="MBZ2165318.1"/>
    </source>
</evidence>
<gene>
    <name evidence="2" type="ORF">K8N75_04600</name>
</gene>
<dbReference type="InterPro" id="IPR003374">
    <property type="entry name" value="ApbE-like_sf"/>
</dbReference>
<protein>
    <recommendedName>
        <fullName evidence="1">UPF0280 protein K8N75_04600</fullName>
    </recommendedName>
</protein>
<proteinExistence type="inferred from homology"/>
<dbReference type="EMBL" id="JAIOUQ010000003">
    <property type="protein sequence ID" value="MBZ2165318.1"/>
    <property type="molecule type" value="Genomic_DNA"/>
</dbReference>
<comment type="similarity">
    <text evidence="1">Belongs to the UPF0280 family.</text>
</comment>
<evidence type="ECO:0000256" key="1">
    <source>
        <dbReference type="HAMAP-Rule" id="MF_01079"/>
    </source>
</evidence>
<dbReference type="Proteomes" id="UP000825933">
    <property type="component" value="Unassembled WGS sequence"/>
</dbReference>